<dbReference type="eggNOG" id="ENOG5033236">
    <property type="taxonomic scope" value="Bacteria"/>
</dbReference>
<evidence type="ECO:0000313" key="2">
    <source>
        <dbReference type="Proteomes" id="UP000185494"/>
    </source>
</evidence>
<dbReference type="AlphaFoldDB" id="A0A1L7AFL3"/>
<evidence type="ECO:0000313" key="1">
    <source>
        <dbReference type="EMBL" id="APT57586.1"/>
    </source>
</evidence>
<dbReference type="STRING" id="257708.RGI145_11205"/>
<dbReference type="EMBL" id="CP015583">
    <property type="protein sequence ID" value="APT57586.1"/>
    <property type="molecule type" value="Genomic_DNA"/>
</dbReference>
<accession>A0A1L7AFL3</accession>
<reference evidence="1 2" key="1">
    <citation type="submission" date="2016-05" db="EMBL/GenBank/DDBJ databases">
        <title>Complete Genome and Methylome Analysis of Psychrotrophic Bacterial Isolates from Antarctic Lake Untersee.</title>
        <authorList>
            <person name="Fomenkov A."/>
            <person name="Akimov V.N."/>
            <person name="Vasilyeva L.V."/>
            <person name="Andersen D."/>
            <person name="Vincze T."/>
            <person name="Roberts R.J."/>
        </authorList>
    </citation>
    <scope>NUCLEOTIDE SEQUENCE [LARGE SCALE GENOMIC DNA]</scope>
    <source>
        <strain evidence="1 2">U14-5</strain>
    </source>
</reference>
<sequence>MLGIVAAALGMEAGGSASWLTLVGPRSLHGSLAVTRASTAGGYDAAGNYLELAAGQPRFDTAGGLIVEEARTNAIRNPRIEGAAAGSPGTVPAYWTVTAVAGLTRTLSAGVEAGAPYLDCNFAGTSTAAGYCVVMPEQVGAAAAAAGQSWTCGVNVALVAGSIPSGGNCRLRMQERGDSSSPATDVGFSAAVAAQRVVCTRLLTAAGTTSIVPSVLAYVPSGVAMNFTLRISLPQLEQATFATTPVLPPAGSRVAQARAADQILCQPSGGYGGSGTLLVAATLPQAAPAGQPQGLWQVDDGTDANRLILRNTGTTLTAEIERGGASGAVMTLGSIVPGAAFRAAFAWAAGSQAACMTGGAIQTAAATLPAGLTRLLPGHGSGGWNRALNGSVRLLQYLPARLPDTQLQGLVNQS</sequence>
<organism evidence="1 2">
    <name type="scientific">Roseomonas gilardii</name>
    <dbReference type="NCBI Taxonomy" id="257708"/>
    <lineage>
        <taxon>Bacteria</taxon>
        <taxon>Pseudomonadati</taxon>
        <taxon>Pseudomonadota</taxon>
        <taxon>Alphaproteobacteria</taxon>
        <taxon>Acetobacterales</taxon>
        <taxon>Roseomonadaceae</taxon>
        <taxon>Roseomonas</taxon>
    </lineage>
</organism>
<dbReference type="KEGG" id="rgi:RGI145_11205"/>
<gene>
    <name evidence="1" type="ORF">RGI145_11205</name>
</gene>
<protein>
    <submittedName>
        <fullName evidence="1">Uncharacterized protein</fullName>
    </submittedName>
</protein>
<proteinExistence type="predicted"/>
<name>A0A1L7AFL3_9PROT</name>
<dbReference type="Proteomes" id="UP000185494">
    <property type="component" value="Chromosome 1"/>
</dbReference>
<dbReference type="RefSeq" id="WP_075798413.1">
    <property type="nucleotide sequence ID" value="NZ_CP015583.1"/>
</dbReference>